<feature type="compositionally biased region" description="Polar residues" evidence="14">
    <location>
        <begin position="150"/>
        <end position="161"/>
    </location>
</feature>
<dbReference type="OrthoDB" id="9793584at2"/>
<dbReference type="SUPFAM" id="SSF82093">
    <property type="entry name" value="Heme chaperone CcmE"/>
    <property type="match status" value="1"/>
</dbReference>
<dbReference type="InterPro" id="IPR004329">
    <property type="entry name" value="CcmE"/>
</dbReference>
<keyword evidence="6 12" id="KW-0201">Cytochrome c-type biogenesis</keyword>
<keyword evidence="16" id="KW-1185">Reference proteome</keyword>
<dbReference type="PANTHER" id="PTHR34128:SF2">
    <property type="entry name" value="CYTOCHROME C-TYPE BIOGENESIS PROTEIN CCME HOMOLOG, MITOCHONDRIAL"/>
    <property type="match status" value="1"/>
</dbReference>
<dbReference type="PANTHER" id="PTHR34128">
    <property type="entry name" value="CYTOCHROME C-TYPE BIOGENESIS PROTEIN CCME HOMOLOG, MITOCHONDRIAL"/>
    <property type="match status" value="1"/>
</dbReference>
<evidence type="ECO:0000256" key="2">
    <source>
        <dbReference type="ARBA" id="ARBA00022475"/>
    </source>
</evidence>
<dbReference type="InterPro" id="IPR012340">
    <property type="entry name" value="NA-bd_OB-fold"/>
</dbReference>
<evidence type="ECO:0000256" key="7">
    <source>
        <dbReference type="ARBA" id="ARBA00022968"/>
    </source>
</evidence>
<dbReference type="NCBIfam" id="NF009731">
    <property type="entry name" value="PRK13254.1-5"/>
    <property type="match status" value="1"/>
</dbReference>
<keyword evidence="5 12" id="KW-0479">Metal-binding</keyword>
<dbReference type="AlphaFoldDB" id="A0A2R4WJ41"/>
<evidence type="ECO:0000256" key="6">
    <source>
        <dbReference type="ARBA" id="ARBA00022748"/>
    </source>
</evidence>
<dbReference type="RefSeq" id="WP_099953438.1">
    <property type="nucleotide sequence ID" value="NZ_CP028843.1"/>
</dbReference>
<reference evidence="15 16" key="1">
    <citation type="submission" date="2018-04" db="EMBL/GenBank/DDBJ databases">
        <title>Methylobacterium sp. PR1016A genome.</title>
        <authorList>
            <person name="Park W."/>
        </authorList>
    </citation>
    <scope>NUCLEOTIDE SEQUENCE [LARGE SCALE GENOMIC DNA]</scope>
    <source>
        <strain evidence="15 16">PR1016A</strain>
    </source>
</reference>
<evidence type="ECO:0000256" key="10">
    <source>
        <dbReference type="ARBA" id="ARBA00023136"/>
    </source>
</evidence>
<organism evidence="15 16">
    <name type="scientific">Methylobacterium currus</name>
    <dbReference type="NCBI Taxonomy" id="2051553"/>
    <lineage>
        <taxon>Bacteria</taxon>
        <taxon>Pseudomonadati</taxon>
        <taxon>Pseudomonadota</taxon>
        <taxon>Alphaproteobacteria</taxon>
        <taxon>Hyphomicrobiales</taxon>
        <taxon>Methylobacteriaceae</taxon>
        <taxon>Methylobacterium</taxon>
    </lineage>
</organism>
<feature type="binding site" description="covalent" evidence="12 13">
    <location>
        <position position="122"/>
    </location>
    <ligand>
        <name>heme</name>
        <dbReference type="ChEBI" id="CHEBI:30413"/>
    </ligand>
</feature>
<keyword evidence="3 12" id="KW-0349">Heme</keyword>
<name>A0A2R4WJ41_9HYPH</name>
<dbReference type="GO" id="GO:0020037">
    <property type="term" value="F:heme binding"/>
    <property type="evidence" value="ECO:0007669"/>
    <property type="project" value="InterPro"/>
</dbReference>
<protein>
    <recommendedName>
        <fullName evidence="12">Cytochrome c-type biogenesis protein CcmE</fullName>
    </recommendedName>
    <alternativeName>
        <fullName evidence="12">Cytochrome c maturation protein E</fullName>
    </alternativeName>
    <alternativeName>
        <fullName evidence="12">Heme chaperone CcmE</fullName>
    </alternativeName>
</protein>
<proteinExistence type="inferred from homology"/>
<comment type="subcellular location">
    <subcellularLocation>
        <location evidence="1">Cell inner membrane</location>
    </subcellularLocation>
    <subcellularLocation>
        <location evidence="12">Cell membrane</location>
        <topology evidence="12">Single-pass type II membrane protein</topology>
    </subcellularLocation>
</comment>
<evidence type="ECO:0000313" key="16">
    <source>
        <dbReference type="Proteomes" id="UP000244755"/>
    </source>
</evidence>
<dbReference type="KEGG" id="mee:DA075_12090"/>
<feature type="topological domain" description="Cytoplasmic" evidence="12">
    <location>
        <begin position="1"/>
        <end position="7"/>
    </location>
</feature>
<dbReference type="GO" id="GO:0017004">
    <property type="term" value="P:cytochrome complex assembly"/>
    <property type="evidence" value="ECO:0007669"/>
    <property type="project" value="UniProtKB-KW"/>
</dbReference>
<dbReference type="GO" id="GO:0005886">
    <property type="term" value="C:plasma membrane"/>
    <property type="evidence" value="ECO:0007669"/>
    <property type="project" value="UniProtKB-SubCell"/>
</dbReference>
<keyword evidence="8 12" id="KW-1133">Transmembrane helix</keyword>
<evidence type="ECO:0000256" key="13">
    <source>
        <dbReference type="PIRSR" id="PIRSR604329-50"/>
    </source>
</evidence>
<keyword evidence="10 12" id="KW-0472">Membrane</keyword>
<evidence type="ECO:0000313" key="15">
    <source>
        <dbReference type="EMBL" id="AWB21564.1"/>
    </source>
</evidence>
<dbReference type="FunFam" id="2.40.50.140:FF:000104">
    <property type="entry name" value="Cytochrome c-type biogenesis protein CcmE"/>
    <property type="match status" value="1"/>
</dbReference>
<evidence type="ECO:0000256" key="11">
    <source>
        <dbReference type="ARBA" id="ARBA00056663"/>
    </source>
</evidence>
<dbReference type="Gene3D" id="2.40.50.140">
    <property type="entry name" value="Nucleic acid-binding proteins"/>
    <property type="match status" value="1"/>
</dbReference>
<feature type="binding site" description="axial binding residue" evidence="12 13">
    <location>
        <position position="126"/>
    </location>
    <ligand>
        <name>heme</name>
        <dbReference type="ChEBI" id="CHEBI:30413"/>
    </ligand>
    <ligandPart>
        <name>Fe</name>
        <dbReference type="ChEBI" id="CHEBI:18248"/>
    </ligandPart>
</feature>
<evidence type="ECO:0000256" key="1">
    <source>
        <dbReference type="ARBA" id="ARBA00004533"/>
    </source>
</evidence>
<keyword evidence="4 12" id="KW-0812">Transmembrane</keyword>
<feature type="region of interest" description="Disordered" evidence="14">
    <location>
        <begin position="135"/>
        <end position="172"/>
    </location>
</feature>
<dbReference type="Proteomes" id="UP000244755">
    <property type="component" value="Chromosome 1"/>
</dbReference>
<keyword evidence="2 12" id="KW-1003">Cell membrane</keyword>
<dbReference type="NCBIfam" id="NF009729">
    <property type="entry name" value="PRK13254.1-3"/>
    <property type="match status" value="1"/>
</dbReference>
<evidence type="ECO:0000256" key="3">
    <source>
        <dbReference type="ARBA" id="ARBA00022617"/>
    </source>
</evidence>
<accession>A0A2R4WJ41</accession>
<gene>
    <name evidence="12" type="primary">ccmE</name>
    <name evidence="12" type="synonym">cycJ</name>
    <name evidence="15" type="ORF">DA075_12090</name>
</gene>
<evidence type="ECO:0000256" key="5">
    <source>
        <dbReference type="ARBA" id="ARBA00022723"/>
    </source>
</evidence>
<dbReference type="InterPro" id="IPR036127">
    <property type="entry name" value="CcmE-like_sf"/>
</dbReference>
<dbReference type="NCBIfam" id="NF009727">
    <property type="entry name" value="PRK13254.1-1"/>
    <property type="match status" value="1"/>
</dbReference>
<keyword evidence="7 12" id="KW-0735">Signal-anchor</keyword>
<evidence type="ECO:0000256" key="12">
    <source>
        <dbReference type="HAMAP-Rule" id="MF_01959"/>
    </source>
</evidence>
<dbReference type="Pfam" id="PF03100">
    <property type="entry name" value="CcmE"/>
    <property type="match status" value="1"/>
</dbReference>
<evidence type="ECO:0000256" key="4">
    <source>
        <dbReference type="ARBA" id="ARBA00022692"/>
    </source>
</evidence>
<feature type="topological domain" description="Extracellular" evidence="12">
    <location>
        <begin position="29"/>
        <end position="172"/>
    </location>
</feature>
<evidence type="ECO:0000256" key="14">
    <source>
        <dbReference type="SAM" id="MobiDB-lite"/>
    </source>
</evidence>
<dbReference type="EMBL" id="CP028843">
    <property type="protein sequence ID" value="AWB21564.1"/>
    <property type="molecule type" value="Genomic_DNA"/>
</dbReference>
<evidence type="ECO:0000256" key="9">
    <source>
        <dbReference type="ARBA" id="ARBA00023004"/>
    </source>
</evidence>
<sequence length="172" mass="18327">MTRRRRRSVLILVCGAVLAAALGLVLTAMRDTIVFFRSPTEVAGQKVAPGTRFRLGGLVEAGSLKREADGKVAFAVTDTGSTVQVRYRGLLPDLFREGQGVVTEGVLEPDGIFRADTVLAKHDETYMPREVADALKAQGRWQEGAGKPGQDTSGKNSSAQGSAEPVSRTAVQ</sequence>
<keyword evidence="9 12" id="KW-0408">Iron</keyword>
<comment type="function">
    <text evidence="11 12">Heme chaperone required for the biogenesis of c-type cytochromes. Transiently binds heme delivered by CcmC and transfers the heme to apo-cytochromes in a process facilitated by CcmF and CcmH.</text>
</comment>
<dbReference type="HAMAP" id="MF_01959">
    <property type="entry name" value="CcmE"/>
    <property type="match status" value="1"/>
</dbReference>
<comment type="similarity">
    <text evidence="12">Belongs to the CcmE/CycJ family.</text>
</comment>
<evidence type="ECO:0000256" key="8">
    <source>
        <dbReference type="ARBA" id="ARBA00022989"/>
    </source>
</evidence>
<dbReference type="GO" id="GO:0017003">
    <property type="term" value="P:protein-heme linkage"/>
    <property type="evidence" value="ECO:0007669"/>
    <property type="project" value="UniProtKB-UniRule"/>
</dbReference>
<dbReference type="GO" id="GO:0046872">
    <property type="term" value="F:metal ion binding"/>
    <property type="evidence" value="ECO:0007669"/>
    <property type="project" value="UniProtKB-KW"/>
</dbReference>